<dbReference type="EMBL" id="CH474009">
    <property type="protein sequence ID" value="EDL97626.1"/>
    <property type="molecule type" value="Genomic_DNA"/>
</dbReference>
<proteinExistence type="predicted"/>
<protein>
    <submittedName>
        <fullName evidence="1">RCG42941</fullName>
    </submittedName>
</protein>
<sequence length="56" mass="6902">MHPRFCFLLLYVSYNTNTDILPWRNNMLIIRLPFPLQGKREENEREEEPYFSPRIC</sequence>
<evidence type="ECO:0000313" key="2">
    <source>
        <dbReference type="Proteomes" id="UP000234681"/>
    </source>
</evidence>
<gene>
    <name evidence="1" type="ORF">rCG_42941</name>
</gene>
<name>A6K009_RAT</name>
<reference evidence="1 2" key="1">
    <citation type="submission" date="2005-09" db="EMBL/GenBank/DDBJ databases">
        <authorList>
            <person name="Mural R.J."/>
            <person name="Li P.W."/>
            <person name="Adams M.D."/>
            <person name="Amanatides P.G."/>
            <person name="Baden-Tillson H."/>
            <person name="Barnstead M."/>
            <person name="Chin S.H."/>
            <person name="Dew I."/>
            <person name="Evans C.A."/>
            <person name="Ferriera S."/>
            <person name="Flanigan M."/>
            <person name="Fosler C."/>
            <person name="Glodek A."/>
            <person name="Gu Z."/>
            <person name="Holt R.A."/>
            <person name="Jennings D."/>
            <person name="Kraft C.L."/>
            <person name="Lu F."/>
            <person name="Nguyen T."/>
            <person name="Nusskern D.R."/>
            <person name="Pfannkoch C.M."/>
            <person name="Sitter C."/>
            <person name="Sutton G.G."/>
            <person name="Venter J.C."/>
            <person name="Wang Z."/>
            <person name="Woodage T."/>
            <person name="Zheng X.H."/>
            <person name="Zhong F."/>
        </authorList>
    </citation>
    <scope>NUCLEOTIDE SEQUENCE [LARGE SCALE GENOMIC DNA]</scope>
    <source>
        <strain>BN</strain>
        <strain evidence="2">Sprague-Dawley</strain>
    </source>
</reference>
<evidence type="ECO:0000313" key="1">
    <source>
        <dbReference type="EMBL" id="EDL97626.1"/>
    </source>
</evidence>
<dbReference type="Proteomes" id="UP000234681">
    <property type="component" value="Chromosome X"/>
</dbReference>
<dbReference type="AlphaFoldDB" id="A6K009"/>
<accession>A6K009</accession>
<organism evidence="1 2">
    <name type="scientific">Rattus norvegicus</name>
    <name type="common">Rat</name>
    <dbReference type="NCBI Taxonomy" id="10116"/>
    <lineage>
        <taxon>Eukaryota</taxon>
        <taxon>Metazoa</taxon>
        <taxon>Chordata</taxon>
        <taxon>Craniata</taxon>
        <taxon>Vertebrata</taxon>
        <taxon>Euteleostomi</taxon>
        <taxon>Mammalia</taxon>
        <taxon>Eutheria</taxon>
        <taxon>Euarchontoglires</taxon>
        <taxon>Glires</taxon>
        <taxon>Rodentia</taxon>
        <taxon>Myomorpha</taxon>
        <taxon>Muroidea</taxon>
        <taxon>Muridae</taxon>
        <taxon>Murinae</taxon>
        <taxon>Rattus</taxon>
    </lineage>
</organism>